<evidence type="ECO:0000313" key="1">
    <source>
        <dbReference type="EMBL" id="CAF5048329.1"/>
    </source>
</evidence>
<dbReference type="AlphaFoldDB" id="A0A822CN01"/>
<feature type="non-terminal residue" evidence="1">
    <location>
        <position position="37"/>
    </location>
</feature>
<protein>
    <submittedName>
        <fullName evidence="1">Uncharacterized protein</fullName>
    </submittedName>
</protein>
<evidence type="ECO:0000313" key="2">
    <source>
        <dbReference type="Proteomes" id="UP000663848"/>
    </source>
</evidence>
<gene>
    <name evidence="1" type="ORF">QYT958_LOCUS41885</name>
</gene>
<organism evidence="1 2">
    <name type="scientific">Rotaria socialis</name>
    <dbReference type="NCBI Taxonomy" id="392032"/>
    <lineage>
        <taxon>Eukaryota</taxon>
        <taxon>Metazoa</taxon>
        <taxon>Spiralia</taxon>
        <taxon>Gnathifera</taxon>
        <taxon>Rotifera</taxon>
        <taxon>Eurotatoria</taxon>
        <taxon>Bdelloidea</taxon>
        <taxon>Philodinida</taxon>
        <taxon>Philodinidae</taxon>
        <taxon>Rotaria</taxon>
    </lineage>
</organism>
<sequence length="37" mass="4157">MHSGPFMIYFGQEIGVDSVGPKGFQGDDGRTTIFDYW</sequence>
<proteinExistence type="predicted"/>
<reference evidence="1" key="1">
    <citation type="submission" date="2021-02" db="EMBL/GenBank/DDBJ databases">
        <authorList>
            <person name="Nowell W R."/>
        </authorList>
    </citation>
    <scope>NUCLEOTIDE SEQUENCE</scope>
</reference>
<name>A0A822CN01_9BILA</name>
<dbReference type="EMBL" id="CAJOBR010049939">
    <property type="protein sequence ID" value="CAF5048329.1"/>
    <property type="molecule type" value="Genomic_DNA"/>
</dbReference>
<comment type="caution">
    <text evidence="1">The sequence shown here is derived from an EMBL/GenBank/DDBJ whole genome shotgun (WGS) entry which is preliminary data.</text>
</comment>
<accession>A0A822CN01</accession>
<dbReference type="Proteomes" id="UP000663848">
    <property type="component" value="Unassembled WGS sequence"/>
</dbReference>